<reference evidence="1" key="2">
    <citation type="submission" date="2010-07" db="EMBL/GenBank/DDBJ databases">
        <authorList>
            <consortium name="The Broad Institute Genome Sequencing Platform"/>
            <consortium name="Broad Institute Genome Sequencing Center for Infectious Disease"/>
            <person name="Ma L.-J."/>
            <person name="Dead R."/>
            <person name="Young S."/>
            <person name="Zeng Q."/>
            <person name="Koehrsen M."/>
            <person name="Alvarado L."/>
            <person name="Berlin A."/>
            <person name="Chapman S.B."/>
            <person name="Chen Z."/>
            <person name="Freedman E."/>
            <person name="Gellesch M."/>
            <person name="Goldberg J."/>
            <person name="Griggs A."/>
            <person name="Gujja S."/>
            <person name="Heilman E.R."/>
            <person name="Heiman D."/>
            <person name="Hepburn T."/>
            <person name="Howarth C."/>
            <person name="Jen D."/>
            <person name="Larson L."/>
            <person name="Mehta T."/>
            <person name="Neiman D."/>
            <person name="Pearson M."/>
            <person name="Roberts A."/>
            <person name="Saif S."/>
            <person name="Shea T."/>
            <person name="Shenoy N."/>
            <person name="Sisk P."/>
            <person name="Stolte C."/>
            <person name="Sykes S."/>
            <person name="Walk T."/>
            <person name="White J."/>
            <person name="Yandava C."/>
            <person name="Haas B."/>
            <person name="Nusbaum C."/>
            <person name="Birren B."/>
        </authorList>
    </citation>
    <scope>NUCLEOTIDE SEQUENCE</scope>
    <source>
        <strain evidence="1">R3-111a-1</strain>
    </source>
</reference>
<protein>
    <submittedName>
        <fullName evidence="1 2">Uncharacterized protein</fullName>
    </submittedName>
</protein>
<dbReference type="AlphaFoldDB" id="J3NHT2"/>
<dbReference type="RefSeq" id="XP_009216834.1">
    <property type="nucleotide sequence ID" value="XM_009218570.1"/>
</dbReference>
<reference evidence="3" key="1">
    <citation type="submission" date="2010-07" db="EMBL/GenBank/DDBJ databases">
        <title>The genome sequence of Gaeumannomyces graminis var. tritici strain R3-111a-1.</title>
        <authorList>
            <consortium name="The Broad Institute Genome Sequencing Platform"/>
            <person name="Ma L.-J."/>
            <person name="Dead R."/>
            <person name="Young S."/>
            <person name="Zeng Q."/>
            <person name="Koehrsen M."/>
            <person name="Alvarado L."/>
            <person name="Berlin A."/>
            <person name="Chapman S.B."/>
            <person name="Chen Z."/>
            <person name="Freedman E."/>
            <person name="Gellesch M."/>
            <person name="Goldberg J."/>
            <person name="Griggs A."/>
            <person name="Gujja S."/>
            <person name="Heilman E.R."/>
            <person name="Heiman D."/>
            <person name="Hepburn T."/>
            <person name="Howarth C."/>
            <person name="Jen D."/>
            <person name="Larson L."/>
            <person name="Mehta T."/>
            <person name="Neiman D."/>
            <person name="Pearson M."/>
            <person name="Roberts A."/>
            <person name="Saif S."/>
            <person name="Shea T."/>
            <person name="Shenoy N."/>
            <person name="Sisk P."/>
            <person name="Stolte C."/>
            <person name="Sykes S."/>
            <person name="Walk T."/>
            <person name="White J."/>
            <person name="Yandava C."/>
            <person name="Haas B."/>
            <person name="Nusbaum C."/>
            <person name="Birren B."/>
        </authorList>
    </citation>
    <scope>NUCLEOTIDE SEQUENCE [LARGE SCALE GENOMIC DNA]</scope>
    <source>
        <strain evidence="3">R3-111a-1</strain>
    </source>
</reference>
<proteinExistence type="predicted"/>
<dbReference type="GeneID" id="20341277"/>
<keyword evidence="3" id="KW-1185">Reference proteome</keyword>
<organism evidence="1">
    <name type="scientific">Gaeumannomyces tritici (strain R3-111a-1)</name>
    <name type="common">Wheat and barley take-all root rot fungus</name>
    <name type="synonym">Gaeumannomyces graminis var. tritici</name>
    <dbReference type="NCBI Taxonomy" id="644352"/>
    <lineage>
        <taxon>Eukaryota</taxon>
        <taxon>Fungi</taxon>
        <taxon>Dikarya</taxon>
        <taxon>Ascomycota</taxon>
        <taxon>Pezizomycotina</taxon>
        <taxon>Sordariomycetes</taxon>
        <taxon>Sordariomycetidae</taxon>
        <taxon>Magnaporthales</taxon>
        <taxon>Magnaporthaceae</taxon>
        <taxon>Gaeumannomyces</taxon>
    </lineage>
</organism>
<dbReference type="VEuPathDB" id="FungiDB:GGTG_00819"/>
<sequence>MVLQDTHTHTHERGRILNIIAQFATMLTTSGCMAYNFGFAANILTTTEYYTLNFGAIRLVQCECRFVELEGEMGAIAKEYVDTFQSFARACHNLVGARSPDQAKALVLKSNVRCAWSELKGPYHRIRRMAREMLSLIKHQQEWRAIMAECMDPDVYWSAISPDDVDPDITDRIRAARQPWHYFEDPGHSPDERWDLPTGPMLVPGPRDEVAERRSWGVRAALLSNAWIFSRLIVSDEEAFVQENNPPVAYELLNISGVCGLGFSV</sequence>
<reference evidence="2" key="4">
    <citation type="journal article" date="2015" name="G3 (Bethesda)">
        <title>Genome sequences of three phytopathogenic species of the Magnaporthaceae family of fungi.</title>
        <authorList>
            <person name="Okagaki L.H."/>
            <person name="Nunes C.C."/>
            <person name="Sailsbery J."/>
            <person name="Clay B."/>
            <person name="Brown D."/>
            <person name="John T."/>
            <person name="Oh Y."/>
            <person name="Young N."/>
            <person name="Fitzgerald M."/>
            <person name="Haas B.J."/>
            <person name="Zeng Q."/>
            <person name="Young S."/>
            <person name="Adiconis X."/>
            <person name="Fan L."/>
            <person name="Levin J.Z."/>
            <person name="Mitchell T.K."/>
            <person name="Okubara P.A."/>
            <person name="Farman M.L."/>
            <person name="Kohn L.M."/>
            <person name="Birren B."/>
            <person name="Ma L.-J."/>
            <person name="Dean R.A."/>
        </authorList>
    </citation>
    <scope>NUCLEOTIDE SEQUENCE</scope>
    <source>
        <strain evidence="2">R3-111a-1</strain>
    </source>
</reference>
<name>J3NHT2_GAET3</name>
<accession>J3NHT2</accession>
<evidence type="ECO:0000313" key="3">
    <source>
        <dbReference type="Proteomes" id="UP000006039"/>
    </source>
</evidence>
<evidence type="ECO:0000313" key="2">
    <source>
        <dbReference type="EnsemblFungi" id="EJT80825"/>
    </source>
</evidence>
<reference evidence="2" key="5">
    <citation type="submission" date="2018-04" db="UniProtKB">
        <authorList>
            <consortium name="EnsemblFungi"/>
        </authorList>
    </citation>
    <scope>IDENTIFICATION</scope>
    <source>
        <strain evidence="2">R3-111a-1</strain>
    </source>
</reference>
<dbReference type="Proteomes" id="UP000006039">
    <property type="component" value="Unassembled WGS sequence"/>
</dbReference>
<reference evidence="1" key="3">
    <citation type="submission" date="2010-09" db="EMBL/GenBank/DDBJ databases">
        <title>Annotation of Gaeumannomyces graminis var. tritici R3-111a-1.</title>
        <authorList>
            <consortium name="The Broad Institute Genome Sequencing Platform"/>
            <person name="Ma L.-J."/>
            <person name="Dead R."/>
            <person name="Young S.K."/>
            <person name="Zeng Q."/>
            <person name="Gargeya S."/>
            <person name="Fitzgerald M."/>
            <person name="Haas B."/>
            <person name="Abouelleil A."/>
            <person name="Alvarado L."/>
            <person name="Arachchi H.M."/>
            <person name="Berlin A."/>
            <person name="Brown A."/>
            <person name="Chapman S.B."/>
            <person name="Chen Z."/>
            <person name="Dunbar C."/>
            <person name="Freedman E."/>
            <person name="Gearin G."/>
            <person name="Gellesch M."/>
            <person name="Goldberg J."/>
            <person name="Griggs A."/>
            <person name="Gujja S."/>
            <person name="Heiman D."/>
            <person name="Howarth C."/>
            <person name="Larson L."/>
            <person name="Lui A."/>
            <person name="MacDonald P.J.P."/>
            <person name="Mehta T."/>
            <person name="Montmayeur A."/>
            <person name="Murphy C."/>
            <person name="Neiman D."/>
            <person name="Pearson M."/>
            <person name="Priest M."/>
            <person name="Roberts A."/>
            <person name="Saif S."/>
            <person name="Shea T."/>
            <person name="Shenoy N."/>
            <person name="Sisk P."/>
            <person name="Stolte C."/>
            <person name="Sykes S."/>
            <person name="Yandava C."/>
            <person name="Wortman J."/>
            <person name="Nusbaum C."/>
            <person name="Birren B."/>
        </authorList>
    </citation>
    <scope>NUCLEOTIDE SEQUENCE</scope>
    <source>
        <strain evidence="1">R3-111a-1</strain>
    </source>
</reference>
<dbReference type="HOGENOM" id="CLU_1049890_0_0_1"/>
<dbReference type="EnsemblFungi" id="EJT80825">
    <property type="protein sequence ID" value="EJT80825"/>
    <property type="gene ID" value="GGTG_00819"/>
</dbReference>
<dbReference type="EMBL" id="GL385395">
    <property type="protein sequence ID" value="EJT80825.1"/>
    <property type="molecule type" value="Genomic_DNA"/>
</dbReference>
<evidence type="ECO:0000313" key="1">
    <source>
        <dbReference type="EMBL" id="EJT80825.1"/>
    </source>
</evidence>
<gene>
    <name evidence="2" type="primary">20341277</name>
    <name evidence="1" type="ORF">GGTG_00819</name>
</gene>